<dbReference type="SUPFAM" id="SSF48452">
    <property type="entry name" value="TPR-like"/>
    <property type="match status" value="1"/>
</dbReference>
<dbReference type="CDD" id="cd06170">
    <property type="entry name" value="LuxR_C_like"/>
    <property type="match status" value="1"/>
</dbReference>
<evidence type="ECO:0000256" key="7">
    <source>
        <dbReference type="ARBA" id="ARBA00023277"/>
    </source>
</evidence>
<name>A0A2Y9TWW4_9GAMM</name>
<dbReference type="AlphaFoldDB" id="A0A2Y9TWW4"/>
<dbReference type="Gene3D" id="1.25.40.10">
    <property type="entry name" value="Tetratricopeptide repeat domain"/>
    <property type="match status" value="1"/>
</dbReference>
<dbReference type="RefSeq" id="WP_108899990.1">
    <property type="nucleotide sequence ID" value="NZ_CP029185.2"/>
</dbReference>
<evidence type="ECO:0000259" key="9">
    <source>
        <dbReference type="PROSITE" id="PS50043"/>
    </source>
</evidence>
<dbReference type="SUPFAM" id="SSF52540">
    <property type="entry name" value="P-loop containing nucleoside triphosphate hydrolases"/>
    <property type="match status" value="1"/>
</dbReference>
<evidence type="ECO:0000256" key="8">
    <source>
        <dbReference type="HAMAP-Rule" id="MF_01247"/>
    </source>
</evidence>
<keyword evidence="3 8" id="KW-0805">Transcription regulation</keyword>
<accession>A0A2Y9TWW4</accession>
<organism evidence="10 11">
    <name type="scientific">Limnobaculum parvum</name>
    <dbReference type="NCBI Taxonomy" id="2172103"/>
    <lineage>
        <taxon>Bacteria</taxon>
        <taxon>Pseudomonadati</taxon>
        <taxon>Pseudomonadota</taxon>
        <taxon>Gammaproteobacteria</taxon>
        <taxon>Enterobacterales</taxon>
        <taxon>Budviciaceae</taxon>
        <taxon>Limnobaculum</taxon>
    </lineage>
</organism>
<keyword evidence="5 8" id="KW-0010">Activator</keyword>
<dbReference type="SUPFAM" id="SSF46894">
    <property type="entry name" value="C-terminal effector domain of the bipartite response regulators"/>
    <property type="match status" value="1"/>
</dbReference>
<dbReference type="PRINTS" id="PR00038">
    <property type="entry name" value="HTHLUXR"/>
</dbReference>
<evidence type="ECO:0000313" key="11">
    <source>
        <dbReference type="Proteomes" id="UP000244908"/>
    </source>
</evidence>
<dbReference type="HAMAP" id="MF_01247">
    <property type="entry name" value="HTH_type_MalT"/>
    <property type="match status" value="1"/>
</dbReference>
<keyword evidence="11" id="KW-1185">Reference proteome</keyword>
<dbReference type="PROSITE" id="PS00622">
    <property type="entry name" value="HTH_LUXR_1"/>
    <property type="match status" value="1"/>
</dbReference>
<evidence type="ECO:0000256" key="2">
    <source>
        <dbReference type="ARBA" id="ARBA00022840"/>
    </source>
</evidence>
<evidence type="ECO:0000313" key="10">
    <source>
        <dbReference type="EMBL" id="AWH87914.1"/>
    </source>
</evidence>
<dbReference type="PROSITE" id="PS50043">
    <property type="entry name" value="HTH_LUXR_2"/>
    <property type="match status" value="1"/>
</dbReference>
<comment type="activity regulation">
    <text evidence="8">Activated by ATP and maltotriose, which are both required for DNA binding.</text>
</comment>
<dbReference type="OrthoDB" id="1123107at2"/>
<dbReference type="Proteomes" id="UP000244908">
    <property type="component" value="Chromosome"/>
</dbReference>
<dbReference type="PANTHER" id="PTHR44688">
    <property type="entry name" value="DNA-BINDING TRANSCRIPTIONAL ACTIVATOR DEVR_DOSR"/>
    <property type="match status" value="1"/>
</dbReference>
<feature type="domain" description="HTH luxR-type" evidence="9">
    <location>
        <begin position="830"/>
        <end position="895"/>
    </location>
</feature>
<dbReference type="SMART" id="SM00421">
    <property type="entry name" value="HTH_LUXR"/>
    <property type="match status" value="1"/>
</dbReference>
<gene>
    <name evidence="8" type="primary">malT</name>
    <name evidence="10" type="ORF">HYN51_04680</name>
</gene>
<dbReference type="EMBL" id="CP029185">
    <property type="protein sequence ID" value="AWH87914.1"/>
    <property type="molecule type" value="Genomic_DNA"/>
</dbReference>
<evidence type="ECO:0000256" key="3">
    <source>
        <dbReference type="ARBA" id="ARBA00023015"/>
    </source>
</evidence>
<dbReference type="KEGG" id="lpv:HYN51_04680"/>
<dbReference type="Pfam" id="PF25873">
    <property type="entry name" value="WHD_MalT"/>
    <property type="match status" value="1"/>
</dbReference>
<dbReference type="InterPro" id="IPR000792">
    <property type="entry name" value="Tscrpt_reg_LuxR_C"/>
</dbReference>
<dbReference type="InterPro" id="IPR059106">
    <property type="entry name" value="WHD_MalT"/>
</dbReference>
<dbReference type="InterPro" id="IPR027417">
    <property type="entry name" value="P-loop_NTPase"/>
</dbReference>
<comment type="similarity">
    <text evidence="8">Belongs to the MalT family.</text>
</comment>
<sequence>MLIPSKLSRPVRQSHVVIRHRLLNKLSNAFDYRLILVTSPAGYGKTTMITQWASEMPYLGWYSLDESDNQPQRFASYLVSAVQQATNGHCEKSETLTQKHQYTSITALFSQLFVELSEWRQPLYLVIDDYHLITNDVIHDGMRFFLQHQPENLTLVILSRNLPSLGVAKLRVHGQLLEIDSQHLAFTHDEAKDFFDCRLETPVSVEESHRLCDEVAGWATALQLIALSTHQSGKSVKPSTKRLSGLNVRYLYDYLVDEVLDRTDAVTRSFLLRCSVLRSMNAELITCITGEDRSQARLEETERQGLFIQRMDNRGEWFSFHPLFASFLHQRSQNELAQALPEIHKAAAEGWLNMGYSAEAIYHALSANNLELLRDILLQHAWSLFNHGELELLEECISALPYDYLIEKPKLILLQAWLAQSQHRHAEVNLLLTKAEKEIAAKQIEIEPWLYAEFDVLRAQIAINSEALDEAEMLAMTAIENLAPDSYYGRIVATSVIGEVMHCKGNLIEALSMMQQTEQMARHFEIYHYALWALLQQSEILLAQGFVQAAYEIQEKAFVLVDEFNLQQLPMHEFLLRLRAQLLWQWSRLDEAELATRKGIEILDNGQQQLQCLALLAKCFLARGNLDNARHYLYRCENLLSNAQYHSDWQTNADKPRVIYWQMTDDRAAAASWLHRTQRPTGAYNHFQHGQWRNIIRAQLLLGLYDEAEVILLDIIKSARQLQLVSELGRNLILCNMLYWHKGQKGEAQQMLIEALTLAYRTGLISNFVIEGESMAQQLRQLLQLNSLSEQNQHHAQRILRELNQHYRHKFAHFDENFVHQLLNNAQTPELIRTSQLTHREWQVLGLIYSGYSNDQIAGELGVASTTIKTHIRNLYQKIGVTHRQEAIQQAQQLLEMMGYNT</sequence>
<dbReference type="InterPro" id="IPR041617">
    <property type="entry name" value="TPR_MalT"/>
</dbReference>
<evidence type="ECO:0000256" key="5">
    <source>
        <dbReference type="ARBA" id="ARBA00023159"/>
    </source>
</evidence>
<dbReference type="NCBIfam" id="NF003420">
    <property type="entry name" value="PRK04841.1"/>
    <property type="match status" value="1"/>
</dbReference>
<reference evidence="10 11" key="1">
    <citation type="journal article" date="2019" name="Int. J. Syst. Evol. Microbiol.">
        <title>Limnobaculum parvum gen. nov., sp. nov., isolated from a freshwater lake.</title>
        <authorList>
            <person name="Baek C."/>
            <person name="Shin S.K."/>
            <person name="Yi H."/>
        </authorList>
    </citation>
    <scope>NUCLEOTIDE SEQUENCE [LARGE SCALE GENOMIC DNA]</scope>
    <source>
        <strain evidence="10 11">HYN0051</strain>
    </source>
</reference>
<dbReference type="Pfam" id="PF00196">
    <property type="entry name" value="GerE"/>
    <property type="match status" value="1"/>
</dbReference>
<keyword evidence="2 8" id="KW-0067">ATP-binding</keyword>
<evidence type="ECO:0000256" key="4">
    <source>
        <dbReference type="ARBA" id="ARBA00023125"/>
    </source>
</evidence>
<keyword evidence="6 8" id="KW-0804">Transcription</keyword>
<protein>
    <recommendedName>
        <fullName evidence="8">HTH-type transcriptional regulator MalT</fullName>
    </recommendedName>
    <alternativeName>
        <fullName evidence="8">ATP-dependent transcriptional activator MalT</fullName>
    </alternativeName>
</protein>
<feature type="binding site" evidence="8">
    <location>
        <begin position="39"/>
        <end position="46"/>
    </location>
    <ligand>
        <name>ATP</name>
        <dbReference type="ChEBI" id="CHEBI:30616"/>
    </ligand>
</feature>
<proteinExistence type="inferred from homology"/>
<dbReference type="InterPro" id="IPR011990">
    <property type="entry name" value="TPR-like_helical_dom_sf"/>
</dbReference>
<dbReference type="PANTHER" id="PTHR44688:SF16">
    <property type="entry name" value="DNA-BINDING TRANSCRIPTIONAL ACTIVATOR DEVR_DOSR"/>
    <property type="match status" value="1"/>
</dbReference>
<keyword evidence="1 8" id="KW-0547">Nucleotide-binding</keyword>
<keyword evidence="4 8" id="KW-0238">DNA-binding</keyword>
<dbReference type="GO" id="GO:0045913">
    <property type="term" value="P:positive regulation of carbohydrate metabolic process"/>
    <property type="evidence" value="ECO:0007669"/>
    <property type="project" value="UniProtKB-UniRule"/>
</dbReference>
<evidence type="ECO:0000256" key="1">
    <source>
        <dbReference type="ARBA" id="ARBA00022741"/>
    </source>
</evidence>
<dbReference type="GO" id="GO:0045893">
    <property type="term" value="P:positive regulation of DNA-templated transcription"/>
    <property type="evidence" value="ECO:0007669"/>
    <property type="project" value="UniProtKB-UniRule"/>
</dbReference>
<dbReference type="GO" id="GO:0003677">
    <property type="term" value="F:DNA binding"/>
    <property type="evidence" value="ECO:0007669"/>
    <property type="project" value="UniProtKB-KW"/>
</dbReference>
<dbReference type="GO" id="GO:0003700">
    <property type="term" value="F:DNA-binding transcription factor activity"/>
    <property type="evidence" value="ECO:0007669"/>
    <property type="project" value="UniProtKB-UniRule"/>
</dbReference>
<dbReference type="InterPro" id="IPR036388">
    <property type="entry name" value="WH-like_DNA-bd_sf"/>
</dbReference>
<dbReference type="Gene3D" id="3.40.50.300">
    <property type="entry name" value="P-loop containing nucleotide triphosphate hydrolases"/>
    <property type="match status" value="1"/>
</dbReference>
<dbReference type="Pfam" id="PF17874">
    <property type="entry name" value="TPR_MalT"/>
    <property type="match status" value="1"/>
</dbReference>
<dbReference type="Gene3D" id="1.10.10.10">
    <property type="entry name" value="Winged helix-like DNA-binding domain superfamily/Winged helix DNA-binding domain"/>
    <property type="match status" value="1"/>
</dbReference>
<comment type="subunit">
    <text evidence="8">Monomer in solution. Oligomerizes to an active state in the presence of the positive effectors ATP and maltotriose.</text>
</comment>
<dbReference type="InterPro" id="IPR023768">
    <property type="entry name" value="Tscrpt_reg_HTH_MalT"/>
</dbReference>
<keyword evidence="7 8" id="KW-0119">Carbohydrate metabolism</keyword>
<dbReference type="GO" id="GO:0005524">
    <property type="term" value="F:ATP binding"/>
    <property type="evidence" value="ECO:0007669"/>
    <property type="project" value="UniProtKB-UniRule"/>
</dbReference>
<evidence type="ECO:0000256" key="6">
    <source>
        <dbReference type="ARBA" id="ARBA00023163"/>
    </source>
</evidence>
<dbReference type="InterPro" id="IPR016032">
    <property type="entry name" value="Sig_transdc_resp-reg_C-effctor"/>
</dbReference>
<comment type="function">
    <text evidence="8">Positively regulates the transcription of the maltose regulon whose gene products are responsible for uptake and catabolism of malto-oligosaccharides. Specifically binds to the promoter region of its target genes, recognizing a short DNA motif called the MalT box.</text>
</comment>